<dbReference type="Gene3D" id="1.10.101.10">
    <property type="entry name" value="PGBD-like superfamily/PGBD"/>
    <property type="match status" value="1"/>
</dbReference>
<dbReference type="STRING" id="1499966.U14_01416"/>
<dbReference type="Pfam" id="PF01471">
    <property type="entry name" value="PG_binding_1"/>
    <property type="match status" value="1"/>
</dbReference>
<dbReference type="GO" id="GO:0005975">
    <property type="term" value="P:carbohydrate metabolic process"/>
    <property type="evidence" value="ECO:0007669"/>
    <property type="project" value="InterPro"/>
</dbReference>
<dbReference type="Gene3D" id="1.20.141.10">
    <property type="entry name" value="Chitosanase, subunit A, domain 1"/>
    <property type="match status" value="1"/>
</dbReference>
<evidence type="ECO:0000313" key="2">
    <source>
        <dbReference type="EMBL" id="GAK50189.1"/>
    </source>
</evidence>
<dbReference type="InterPro" id="IPR000400">
    <property type="entry name" value="Glyco_hydro_46"/>
</dbReference>
<evidence type="ECO:0000259" key="1">
    <source>
        <dbReference type="Pfam" id="PF01471"/>
    </source>
</evidence>
<dbReference type="GO" id="GO:0016977">
    <property type="term" value="F:chitosanase activity"/>
    <property type="evidence" value="ECO:0007669"/>
    <property type="project" value="InterPro"/>
</dbReference>
<dbReference type="SUPFAM" id="SSF47090">
    <property type="entry name" value="PGBD-like"/>
    <property type="match status" value="1"/>
</dbReference>
<accession>A0A0S6VRZ7</accession>
<keyword evidence="3" id="KW-1185">Reference proteome</keyword>
<gene>
    <name evidence="2" type="ORF">U14_01416</name>
</gene>
<dbReference type="EMBL" id="DF820456">
    <property type="protein sequence ID" value="GAK50189.1"/>
    <property type="molecule type" value="Genomic_DNA"/>
</dbReference>
<protein>
    <submittedName>
        <fullName evidence="2">Peptidoglycan-binding domain 1 protein</fullName>
    </submittedName>
</protein>
<feature type="domain" description="Peptidoglycan binding-like" evidence="1">
    <location>
        <begin position="251"/>
        <end position="306"/>
    </location>
</feature>
<organism evidence="2">
    <name type="scientific">Candidatus Moduliflexus flocculans</name>
    <dbReference type="NCBI Taxonomy" id="1499966"/>
    <lineage>
        <taxon>Bacteria</taxon>
        <taxon>Candidatus Moduliflexota</taxon>
        <taxon>Candidatus Moduliflexia</taxon>
        <taxon>Candidatus Moduliflexales</taxon>
        <taxon>Candidatus Moduliflexaceae</taxon>
    </lineage>
</organism>
<dbReference type="AlphaFoldDB" id="A0A0S6VRZ7"/>
<name>A0A0S6VRZ7_9BACT</name>
<dbReference type="SUPFAM" id="SSF53955">
    <property type="entry name" value="Lysozyme-like"/>
    <property type="match status" value="1"/>
</dbReference>
<dbReference type="GO" id="GO:0005576">
    <property type="term" value="C:extracellular region"/>
    <property type="evidence" value="ECO:0007669"/>
    <property type="project" value="InterPro"/>
</dbReference>
<dbReference type="InterPro" id="IPR002477">
    <property type="entry name" value="Peptidoglycan-bd-like"/>
</dbReference>
<dbReference type="Pfam" id="PF01374">
    <property type="entry name" value="Glyco_hydro_46"/>
    <property type="match status" value="1"/>
</dbReference>
<proteinExistence type="predicted"/>
<evidence type="ECO:0000313" key="3">
    <source>
        <dbReference type="Proteomes" id="UP000030700"/>
    </source>
</evidence>
<reference evidence="2" key="1">
    <citation type="journal article" date="2015" name="PeerJ">
        <title>First genomic representation of candidate bacterial phylum KSB3 points to enhanced environmental sensing as a trigger of wastewater bulking.</title>
        <authorList>
            <person name="Sekiguchi Y."/>
            <person name="Ohashi A."/>
            <person name="Parks D.H."/>
            <person name="Yamauchi T."/>
            <person name="Tyson G.W."/>
            <person name="Hugenholtz P."/>
        </authorList>
    </citation>
    <scope>NUCLEOTIDE SEQUENCE [LARGE SCALE GENOMIC DNA]</scope>
</reference>
<dbReference type="Proteomes" id="UP000030700">
    <property type="component" value="Unassembled WGS sequence"/>
</dbReference>
<dbReference type="InterPro" id="IPR023346">
    <property type="entry name" value="Lysozyme-like_dom_sf"/>
</dbReference>
<dbReference type="InterPro" id="IPR036365">
    <property type="entry name" value="PGBD-like_sf"/>
</dbReference>
<sequence length="309" mass="34477">MLTELQKRAAQAIVNIFETSDPQGDYGKVTVMKGDPGHLTYGRSQTTLTSGNLYLLIKAYCEAPDADFAATLEHYLLRLLRKDTTLDNDATLRAVLTKAGDDPIMQDVQDQFFDRVYWEPSVIAAGNLGIQTALGIAVVYDSIVHGSWRAMRDKTLTDYGTVKQLGEQNWIAQYIGVRRQWLATNKMALLRKTVYRMDALFELAQVGNWNLVLPFYVRGVYVDHGALMPILPRTSAQGDERVLFLQTPNLRGEDVKEVQEALLSKGYQIKVDSVFGEKTESVVKQFQGRAKLKMDGIVGPATRAALGLL</sequence>
<dbReference type="InterPro" id="IPR036366">
    <property type="entry name" value="PGBDSf"/>
</dbReference>
<dbReference type="HOGENOM" id="CLU_077937_0_0_0"/>